<organism evidence="3 4">
    <name type="scientific">Geodermatophilus telluris</name>
    <dbReference type="NCBI Taxonomy" id="1190417"/>
    <lineage>
        <taxon>Bacteria</taxon>
        <taxon>Bacillati</taxon>
        <taxon>Actinomycetota</taxon>
        <taxon>Actinomycetes</taxon>
        <taxon>Geodermatophilales</taxon>
        <taxon>Geodermatophilaceae</taxon>
        <taxon>Geodermatophilus</taxon>
    </lineage>
</organism>
<dbReference type="PANTHER" id="PTHR35526:SF3">
    <property type="entry name" value="ANTI-SIGMA-F FACTOR RSBW"/>
    <property type="match status" value="1"/>
</dbReference>
<accession>A0A1G6QJ10</accession>
<dbReference type="GO" id="GO:0004674">
    <property type="term" value="F:protein serine/threonine kinase activity"/>
    <property type="evidence" value="ECO:0007669"/>
    <property type="project" value="UniProtKB-KW"/>
</dbReference>
<dbReference type="STRING" id="1190417.SAMN05660690_2910"/>
<dbReference type="Proteomes" id="UP000199416">
    <property type="component" value="Unassembled WGS sequence"/>
</dbReference>
<dbReference type="Pfam" id="PF13581">
    <property type="entry name" value="HATPase_c_2"/>
    <property type="match status" value="1"/>
</dbReference>
<dbReference type="RefSeq" id="WP_245692187.1">
    <property type="nucleotide sequence ID" value="NZ_FMZF01000004.1"/>
</dbReference>
<sequence>MRDEIWSHRPPPAAGPATSVLWRCAPATASELTDSRARLRGRLADGDGPPEADGEPLDTLLLAFEELGSNALRHGLPPVEITVTLAAGTWVLDVSDAAPGRGPAPAVDRDPAAGGLGLHLIARLAVAHGWDSHDGRKHVWACIVAAPDPG</sequence>
<protein>
    <submittedName>
        <fullName evidence="3">Histidine kinase-like ATPase domain-containing protein</fullName>
    </submittedName>
</protein>
<dbReference type="CDD" id="cd16936">
    <property type="entry name" value="HATPase_RsbW-like"/>
    <property type="match status" value="1"/>
</dbReference>
<keyword evidence="4" id="KW-1185">Reference proteome</keyword>
<evidence type="ECO:0000313" key="4">
    <source>
        <dbReference type="Proteomes" id="UP000199416"/>
    </source>
</evidence>
<gene>
    <name evidence="3" type="ORF">SAMN05660690_2910</name>
</gene>
<dbReference type="InterPro" id="IPR050267">
    <property type="entry name" value="Anti-sigma-factor_SerPK"/>
</dbReference>
<dbReference type="PANTHER" id="PTHR35526">
    <property type="entry name" value="ANTI-SIGMA-F FACTOR RSBW-RELATED"/>
    <property type="match status" value="1"/>
</dbReference>
<dbReference type="InterPro" id="IPR036890">
    <property type="entry name" value="HATPase_C_sf"/>
</dbReference>
<keyword evidence="3" id="KW-0808">Transferase</keyword>
<keyword evidence="3" id="KW-0418">Kinase</keyword>
<dbReference type="AlphaFoldDB" id="A0A1G6QJ10"/>
<reference evidence="4" key="1">
    <citation type="submission" date="2016-10" db="EMBL/GenBank/DDBJ databases">
        <authorList>
            <person name="Varghese N."/>
            <person name="Submissions S."/>
        </authorList>
    </citation>
    <scope>NUCLEOTIDE SEQUENCE [LARGE SCALE GENOMIC DNA]</scope>
    <source>
        <strain evidence="4">DSM 45421</strain>
    </source>
</reference>
<name>A0A1G6QJ10_9ACTN</name>
<keyword evidence="1" id="KW-0723">Serine/threonine-protein kinase</keyword>
<evidence type="ECO:0000259" key="2">
    <source>
        <dbReference type="Pfam" id="PF13581"/>
    </source>
</evidence>
<dbReference type="InterPro" id="IPR003594">
    <property type="entry name" value="HATPase_dom"/>
</dbReference>
<evidence type="ECO:0000256" key="1">
    <source>
        <dbReference type="ARBA" id="ARBA00022527"/>
    </source>
</evidence>
<evidence type="ECO:0000313" key="3">
    <source>
        <dbReference type="EMBL" id="SDC91667.1"/>
    </source>
</evidence>
<dbReference type="SUPFAM" id="SSF55874">
    <property type="entry name" value="ATPase domain of HSP90 chaperone/DNA topoisomerase II/histidine kinase"/>
    <property type="match status" value="1"/>
</dbReference>
<proteinExistence type="predicted"/>
<dbReference type="EMBL" id="FMZF01000004">
    <property type="protein sequence ID" value="SDC91667.1"/>
    <property type="molecule type" value="Genomic_DNA"/>
</dbReference>
<dbReference type="Gene3D" id="3.30.565.10">
    <property type="entry name" value="Histidine kinase-like ATPase, C-terminal domain"/>
    <property type="match status" value="1"/>
</dbReference>
<feature type="domain" description="Histidine kinase/HSP90-like ATPase" evidence="2">
    <location>
        <begin position="53"/>
        <end position="142"/>
    </location>
</feature>